<protein>
    <submittedName>
        <fullName evidence="2">DUF3267 domain-containing protein</fullName>
    </submittedName>
</protein>
<comment type="caution">
    <text evidence="2">The sequence shown here is derived from an EMBL/GenBank/DDBJ whole genome shotgun (WGS) entry which is preliminary data.</text>
</comment>
<organism evidence="2 3">
    <name type="scientific">Bacillus aerolatus</name>
    <dbReference type="NCBI Taxonomy" id="2653354"/>
    <lineage>
        <taxon>Bacteria</taxon>
        <taxon>Bacillati</taxon>
        <taxon>Bacillota</taxon>
        <taxon>Bacilli</taxon>
        <taxon>Bacillales</taxon>
        <taxon>Bacillaceae</taxon>
        <taxon>Bacillus</taxon>
    </lineage>
</organism>
<dbReference type="EMBL" id="WEIO01000010">
    <property type="protein sequence ID" value="KAB7704947.1"/>
    <property type="molecule type" value="Genomic_DNA"/>
</dbReference>
<accession>A0A6I1FHJ6</accession>
<dbReference type="Proteomes" id="UP000429595">
    <property type="component" value="Unassembled WGS sequence"/>
</dbReference>
<dbReference type="InterPro" id="IPR021683">
    <property type="entry name" value="DUF3267"/>
</dbReference>
<dbReference type="AlphaFoldDB" id="A0A6I1FHJ6"/>
<keyword evidence="1" id="KW-1133">Transmembrane helix</keyword>
<keyword evidence="1" id="KW-0812">Transmembrane</keyword>
<reference evidence="2 3" key="1">
    <citation type="submission" date="2019-10" db="EMBL/GenBank/DDBJ databases">
        <title>Bacillus aerolatum sp. nov., isolated from bioaerosol of sport playgrounds.</title>
        <authorList>
            <person name="Chen P."/>
            <person name="Zhang G."/>
        </authorList>
    </citation>
    <scope>NUCLEOTIDE SEQUENCE [LARGE SCALE GENOMIC DNA]</scope>
    <source>
        <strain evidence="2 3">CX253</strain>
    </source>
</reference>
<evidence type="ECO:0000313" key="2">
    <source>
        <dbReference type="EMBL" id="KAB7704947.1"/>
    </source>
</evidence>
<dbReference type="Pfam" id="PF11667">
    <property type="entry name" value="DUF3267"/>
    <property type="match status" value="1"/>
</dbReference>
<gene>
    <name evidence="2" type="ORF">F9802_15400</name>
</gene>
<name>A0A6I1FHJ6_9BACI</name>
<dbReference type="RefSeq" id="WP_152153548.1">
    <property type="nucleotide sequence ID" value="NZ_WEIO01000010.1"/>
</dbReference>
<feature type="transmembrane region" description="Helical" evidence="1">
    <location>
        <begin position="49"/>
        <end position="70"/>
    </location>
</feature>
<proteinExistence type="predicted"/>
<evidence type="ECO:0000256" key="1">
    <source>
        <dbReference type="SAM" id="Phobius"/>
    </source>
</evidence>
<evidence type="ECO:0000313" key="3">
    <source>
        <dbReference type="Proteomes" id="UP000429595"/>
    </source>
</evidence>
<sequence length="178" mass="20852">MKCWRTFDFEKRYGFNKIVIYSVLLALMFFSFSFAFLQSLFSETLYSGYFHFFLVALLALYPLHKLIHLLPVLRYVAQMKCQCKITCFCLPVFSINIKEPIPKNRFMISLVLPFFIINPVLLVCGALFPHYIHYFTMLAAYHTGMCAIDLLYVKALLTSPKYAVIEEHDRGYEILIPE</sequence>
<feature type="transmembrane region" description="Helical" evidence="1">
    <location>
        <begin position="18"/>
        <end position="37"/>
    </location>
</feature>
<keyword evidence="1" id="KW-0472">Membrane</keyword>
<feature type="transmembrane region" description="Helical" evidence="1">
    <location>
        <begin position="106"/>
        <end position="128"/>
    </location>
</feature>
<keyword evidence="3" id="KW-1185">Reference proteome</keyword>